<sequence>MASYPPFFFTTAAATPLRPGRRCSRSGWGGVAAADTNMKPTKRGVRPVLDHGPRSLTHTLKVKSEGRRTPSEVGFQPSRAPCTPLRTPLNHSAYSLIKEDLCSCAEDSDDMQSTRPVYSCGAVSCLLERRSEAA</sequence>
<reference evidence="2" key="1">
    <citation type="submission" date="2020-03" db="EMBL/GenBank/DDBJ databases">
        <authorList>
            <person name="Weist P."/>
        </authorList>
    </citation>
    <scope>NUCLEOTIDE SEQUENCE</scope>
</reference>
<dbReference type="Proteomes" id="UP001153269">
    <property type="component" value="Unassembled WGS sequence"/>
</dbReference>
<keyword evidence="3" id="KW-1185">Reference proteome</keyword>
<proteinExistence type="predicted"/>
<feature type="region of interest" description="Disordered" evidence="1">
    <location>
        <begin position="20"/>
        <end position="79"/>
    </location>
</feature>
<dbReference type="EMBL" id="CADEAL010000034">
    <property type="protein sequence ID" value="CAB1413050.1"/>
    <property type="molecule type" value="Genomic_DNA"/>
</dbReference>
<evidence type="ECO:0000313" key="3">
    <source>
        <dbReference type="Proteomes" id="UP001153269"/>
    </source>
</evidence>
<comment type="caution">
    <text evidence="2">The sequence shown here is derived from an EMBL/GenBank/DDBJ whole genome shotgun (WGS) entry which is preliminary data.</text>
</comment>
<dbReference type="AlphaFoldDB" id="A0A9N7TH80"/>
<name>A0A9N7TH80_PLEPL</name>
<evidence type="ECO:0000256" key="1">
    <source>
        <dbReference type="SAM" id="MobiDB-lite"/>
    </source>
</evidence>
<evidence type="ECO:0000313" key="2">
    <source>
        <dbReference type="EMBL" id="CAB1413050.1"/>
    </source>
</evidence>
<organism evidence="2 3">
    <name type="scientific">Pleuronectes platessa</name>
    <name type="common">European plaice</name>
    <dbReference type="NCBI Taxonomy" id="8262"/>
    <lineage>
        <taxon>Eukaryota</taxon>
        <taxon>Metazoa</taxon>
        <taxon>Chordata</taxon>
        <taxon>Craniata</taxon>
        <taxon>Vertebrata</taxon>
        <taxon>Euteleostomi</taxon>
        <taxon>Actinopterygii</taxon>
        <taxon>Neopterygii</taxon>
        <taxon>Teleostei</taxon>
        <taxon>Neoteleostei</taxon>
        <taxon>Acanthomorphata</taxon>
        <taxon>Carangaria</taxon>
        <taxon>Pleuronectiformes</taxon>
        <taxon>Pleuronectoidei</taxon>
        <taxon>Pleuronectidae</taxon>
        <taxon>Pleuronectes</taxon>
    </lineage>
</organism>
<protein>
    <submittedName>
        <fullName evidence="2">Uncharacterized protein</fullName>
    </submittedName>
</protein>
<gene>
    <name evidence="2" type="ORF">PLEPLA_LOCUS747</name>
</gene>
<accession>A0A9N7TH80</accession>